<accession>A0A1I6UB71</accession>
<proteinExistence type="predicted"/>
<keyword evidence="2" id="KW-1185">Reference proteome</keyword>
<evidence type="ECO:0000313" key="2">
    <source>
        <dbReference type="Proteomes" id="UP000198660"/>
    </source>
</evidence>
<sequence length="130" mass="15062">MSFEYYIGDSQEQAHDIIARRIFNIMRKVIKSVVKIEITSLNQFLLLTHLIELDIPIMIEIIPIIYAIAEYIFTQPHKFFLLLVSCLKPVGLERSAKSIPLFQRLCIIISIIKCHFIKTMSNKTVVCHSV</sequence>
<dbReference type="Proteomes" id="UP000198660">
    <property type="component" value="Unassembled WGS sequence"/>
</dbReference>
<name>A0A1I6UB71_9BACL</name>
<evidence type="ECO:0000313" key="1">
    <source>
        <dbReference type="EMBL" id="SFS98690.1"/>
    </source>
</evidence>
<dbReference type="EMBL" id="FPAA01000015">
    <property type="protein sequence ID" value="SFS98690.1"/>
    <property type="molecule type" value="Genomic_DNA"/>
</dbReference>
<protein>
    <submittedName>
        <fullName evidence="1">Uncharacterized protein</fullName>
    </submittedName>
</protein>
<dbReference type="AlphaFoldDB" id="A0A1I6UB71"/>
<organism evidence="1 2">
    <name type="scientific">Marininema halotolerans</name>
    <dbReference type="NCBI Taxonomy" id="1155944"/>
    <lineage>
        <taxon>Bacteria</taxon>
        <taxon>Bacillati</taxon>
        <taxon>Bacillota</taxon>
        <taxon>Bacilli</taxon>
        <taxon>Bacillales</taxon>
        <taxon>Thermoactinomycetaceae</taxon>
        <taxon>Marininema</taxon>
    </lineage>
</organism>
<reference evidence="2" key="1">
    <citation type="submission" date="2016-10" db="EMBL/GenBank/DDBJ databases">
        <authorList>
            <person name="Varghese N."/>
            <person name="Submissions S."/>
        </authorList>
    </citation>
    <scope>NUCLEOTIDE SEQUENCE [LARGE SCALE GENOMIC DNA]</scope>
    <source>
        <strain evidence="2">DSM 45789</strain>
    </source>
</reference>
<gene>
    <name evidence="1" type="ORF">SAMN05444972_11516</name>
</gene>